<organism evidence="1 2">
    <name type="scientific">Ceratopteris richardii</name>
    <name type="common">Triangle waterfern</name>
    <dbReference type="NCBI Taxonomy" id="49495"/>
    <lineage>
        <taxon>Eukaryota</taxon>
        <taxon>Viridiplantae</taxon>
        <taxon>Streptophyta</taxon>
        <taxon>Embryophyta</taxon>
        <taxon>Tracheophyta</taxon>
        <taxon>Polypodiopsida</taxon>
        <taxon>Polypodiidae</taxon>
        <taxon>Polypodiales</taxon>
        <taxon>Pteridineae</taxon>
        <taxon>Pteridaceae</taxon>
        <taxon>Parkerioideae</taxon>
        <taxon>Ceratopteris</taxon>
    </lineage>
</organism>
<protein>
    <submittedName>
        <fullName evidence="1">Uncharacterized protein</fullName>
    </submittedName>
</protein>
<gene>
    <name evidence="1" type="ORF">KP509_07G019400</name>
</gene>
<evidence type="ECO:0000313" key="2">
    <source>
        <dbReference type="Proteomes" id="UP000825935"/>
    </source>
</evidence>
<proteinExistence type="predicted"/>
<keyword evidence="2" id="KW-1185">Reference proteome</keyword>
<dbReference type="AlphaFoldDB" id="A0A8T2UGC8"/>
<dbReference type="Proteomes" id="UP000825935">
    <property type="component" value="Chromosome 7"/>
</dbReference>
<accession>A0A8T2UGC8</accession>
<dbReference type="EMBL" id="CM035412">
    <property type="protein sequence ID" value="KAH7432374.1"/>
    <property type="molecule type" value="Genomic_DNA"/>
</dbReference>
<sequence>MRAAEDQMSDFSPTFGLQMQDESNFGYPAIARMLSTYTSTCEDVRARTPSDEYIPSSRFRTM</sequence>
<reference evidence="1" key="1">
    <citation type="submission" date="2021-08" db="EMBL/GenBank/DDBJ databases">
        <title>WGS assembly of Ceratopteris richardii.</title>
        <authorList>
            <person name="Marchant D.B."/>
            <person name="Chen G."/>
            <person name="Jenkins J."/>
            <person name="Shu S."/>
            <person name="Leebens-Mack J."/>
            <person name="Grimwood J."/>
            <person name="Schmutz J."/>
            <person name="Soltis P."/>
            <person name="Soltis D."/>
            <person name="Chen Z.-H."/>
        </authorList>
    </citation>
    <scope>NUCLEOTIDE SEQUENCE</scope>
    <source>
        <strain evidence="1">Whitten #5841</strain>
        <tissue evidence="1">Leaf</tissue>
    </source>
</reference>
<comment type="caution">
    <text evidence="1">The sequence shown here is derived from an EMBL/GenBank/DDBJ whole genome shotgun (WGS) entry which is preliminary data.</text>
</comment>
<evidence type="ECO:0000313" key="1">
    <source>
        <dbReference type="EMBL" id="KAH7432374.1"/>
    </source>
</evidence>
<name>A0A8T2UGC8_CERRI</name>